<keyword evidence="2" id="KW-1185">Reference proteome</keyword>
<protein>
    <submittedName>
        <fullName evidence="1">Uncharacterized protein</fullName>
    </submittedName>
</protein>
<comment type="caution">
    <text evidence="1">The sequence shown here is derived from an EMBL/GenBank/DDBJ whole genome shotgun (WGS) entry which is preliminary data.</text>
</comment>
<dbReference type="Proteomes" id="UP001358586">
    <property type="component" value="Chromosome 10"/>
</dbReference>
<evidence type="ECO:0000313" key="1">
    <source>
        <dbReference type="EMBL" id="KAK5794721.1"/>
    </source>
</evidence>
<reference evidence="1 2" key="1">
    <citation type="submission" date="2023-03" db="EMBL/GenBank/DDBJ databases">
        <title>WGS of Gossypium arboreum.</title>
        <authorList>
            <person name="Yu D."/>
        </authorList>
    </citation>
    <scope>NUCLEOTIDE SEQUENCE [LARGE SCALE GENOMIC DNA]</scope>
    <source>
        <tissue evidence="1">Leaf</tissue>
    </source>
</reference>
<evidence type="ECO:0000313" key="2">
    <source>
        <dbReference type="Proteomes" id="UP001358586"/>
    </source>
</evidence>
<name>A0ABR0NJD0_GOSAR</name>
<proteinExistence type="predicted"/>
<organism evidence="1 2">
    <name type="scientific">Gossypium arboreum</name>
    <name type="common">Tree cotton</name>
    <name type="synonym">Gossypium nanking</name>
    <dbReference type="NCBI Taxonomy" id="29729"/>
    <lineage>
        <taxon>Eukaryota</taxon>
        <taxon>Viridiplantae</taxon>
        <taxon>Streptophyta</taxon>
        <taxon>Embryophyta</taxon>
        <taxon>Tracheophyta</taxon>
        <taxon>Spermatophyta</taxon>
        <taxon>Magnoliopsida</taxon>
        <taxon>eudicotyledons</taxon>
        <taxon>Gunneridae</taxon>
        <taxon>Pentapetalae</taxon>
        <taxon>rosids</taxon>
        <taxon>malvids</taxon>
        <taxon>Malvales</taxon>
        <taxon>Malvaceae</taxon>
        <taxon>Malvoideae</taxon>
        <taxon>Gossypium</taxon>
    </lineage>
</organism>
<gene>
    <name evidence="1" type="ORF">PVK06_035962</name>
</gene>
<accession>A0ABR0NJD0</accession>
<sequence>MQKSSDYVRYYETATNSTRECSKMCLHAVNSSSEPHKLVSISESPIFILLELGYSTTEKQFMSHLEMHDLVEDG</sequence>
<dbReference type="EMBL" id="JARKNE010000010">
    <property type="protein sequence ID" value="KAK5794721.1"/>
    <property type="molecule type" value="Genomic_DNA"/>
</dbReference>